<feature type="signal peptide" evidence="12">
    <location>
        <begin position="1"/>
        <end position="24"/>
    </location>
</feature>
<evidence type="ECO:0000256" key="9">
    <source>
        <dbReference type="ARBA" id="ARBA00023136"/>
    </source>
</evidence>
<dbReference type="Pfam" id="PF08263">
    <property type="entry name" value="LRRNT_2"/>
    <property type="match status" value="1"/>
</dbReference>
<feature type="domain" description="Leucine-rich repeat-containing N-terminal plant-type" evidence="13">
    <location>
        <begin position="29"/>
        <end position="63"/>
    </location>
</feature>
<sequence>MGEKWVRGAIVMLVLVTGWYYSCCCGCLEEERIALLNLKHSIRPPTGNVLASWERHGDCCKWVEIEYNITTKRVIKLSLNNTRDWNFGHWYLNSSLFLSFKELKSLFLHGNYILGFMKNEGLERLSSLSNLKVLDLSYNQLNNSILSSLASLSSLKVLNLAFNEMEGSLHNPGVKRPLGLSKLEVLYLSGNSFNNMILSSLRGLPSLKILDLSNNKLKGPLNIKELVALNELNKLDLSNNNVKSFMAPKGIKRALSVSNLEVIHLSDNSFNNTTLSSLRGLPSLKILDLSRNKLKGILNIKELVALNNLKELDLSENEVESFVAPKDSHTLKELEVLLLDGSSLHNNFLQSIGTLNSLKVLSVSNCELNGTLPSRGWCELKNLEELDLSGNNFEGMLPSCLGNLSYLQVLDVSFNHFRGNITTSPFTNLKSLEYLSFSNNNFQVPNSFSMFANHSKLKVLMGDANNLVPEPLLQTPTPKFQLIFLSLSNLALKKPPYFLHHQNVARFVDLCHNNITGGFPSWLFMNNTALEALHLGYNCISGPLQLPTQHHFNIAMLDVSGNSLLGNLPINMIPNSFSMFANHSKLKVLMGDANNLVPEPLLQTPTPKFQLIFLSLSYLALKEPPYFLRHQNVARAVDLFHNNITGGLPSWLFMNNTALKGLRLGYNCISGPLQLPAQRHFNITILDVSGNSLQRNLPINMSSVFPHLKTLIMSKNSFEGQIPTSFGDMKSLESLSLPNNHISGNIPDSFGRLSFLSYLDLSNNQLSGGIPELLVLGCPLNVLRLSNNNLEGQVFPLLFNLTKLSVLKLGSNNFEGKIPEFSSINSFYPWIIDMSNNHISGKLPRWMGNISFLQGLSLAKNHFEGPFPIEFCGLHNLEFLDLSDNYLSGSIPECFNPISIEYVHLSNNRLNGPLTKAFSRCSSLETLDLTRNNLTGIIPGWIGSLPSLSFLLLKANCFEGEIPVQLCQLNKLKMLDLSQNNLSGSIPFCLSNLTFEALVSSNQISYWMTGSELEMICSLVEISRKELAKNGIVLSKYGYELIKVEYWVEFTTKGMSHVYNGSIFRYMSGIDLSCNRLTGRIPTEIGYLNKIHALNMSHNKLTGLIPTTFSNLKQIESLDISYNNLNGKIPPQLIELNTLAVFSVAYNNLSGPTPDQKA</sequence>
<comment type="caution">
    <text evidence="15">The sequence shown here is derived from an EMBL/GenBank/DDBJ whole genome shotgun (WGS) entry which is preliminary data.</text>
</comment>
<dbReference type="PANTHER" id="PTHR48052:SF94">
    <property type="entry name" value="LEUCINE-RICH REPEAT-CONTAINING N-TERMINAL PLANT-TYPE DOMAIN-CONTAINING PROTEIN"/>
    <property type="match status" value="1"/>
</dbReference>
<dbReference type="InterPro" id="IPR013210">
    <property type="entry name" value="LRR_N_plant-typ"/>
</dbReference>
<dbReference type="SMART" id="SM00369">
    <property type="entry name" value="LRR_TYP"/>
    <property type="match status" value="16"/>
</dbReference>
<gene>
    <name evidence="15" type="ORF">SLEP1_g6928</name>
</gene>
<dbReference type="AlphaFoldDB" id="A0AAV5I1C7"/>
<comment type="similarity">
    <text evidence="2">Belongs to the RLP family.</text>
</comment>
<evidence type="ECO:0000256" key="3">
    <source>
        <dbReference type="ARBA" id="ARBA00022475"/>
    </source>
</evidence>
<keyword evidence="10" id="KW-0675">Receptor</keyword>
<evidence type="ECO:0000259" key="13">
    <source>
        <dbReference type="Pfam" id="PF08263"/>
    </source>
</evidence>
<evidence type="ECO:0000259" key="14">
    <source>
        <dbReference type="Pfam" id="PF23598"/>
    </source>
</evidence>
<dbReference type="FunFam" id="3.80.10.10:FF:000041">
    <property type="entry name" value="LRR receptor-like serine/threonine-protein kinase ERECTA"/>
    <property type="match status" value="3"/>
</dbReference>
<dbReference type="InterPro" id="IPR003591">
    <property type="entry name" value="Leu-rich_rpt_typical-subtyp"/>
</dbReference>
<evidence type="ECO:0000313" key="15">
    <source>
        <dbReference type="EMBL" id="GKU93326.1"/>
    </source>
</evidence>
<evidence type="ECO:0000256" key="7">
    <source>
        <dbReference type="ARBA" id="ARBA00022737"/>
    </source>
</evidence>
<evidence type="ECO:0000256" key="6">
    <source>
        <dbReference type="ARBA" id="ARBA00022729"/>
    </source>
</evidence>
<evidence type="ECO:0000313" key="16">
    <source>
        <dbReference type="Proteomes" id="UP001054252"/>
    </source>
</evidence>
<evidence type="ECO:0000256" key="4">
    <source>
        <dbReference type="ARBA" id="ARBA00022614"/>
    </source>
</evidence>
<dbReference type="InterPro" id="IPR032675">
    <property type="entry name" value="LRR_dom_sf"/>
</dbReference>
<dbReference type="Pfam" id="PF00560">
    <property type="entry name" value="LRR_1"/>
    <property type="match status" value="2"/>
</dbReference>
<dbReference type="Pfam" id="PF23598">
    <property type="entry name" value="LRR_14"/>
    <property type="match status" value="1"/>
</dbReference>
<evidence type="ECO:0000256" key="1">
    <source>
        <dbReference type="ARBA" id="ARBA00004251"/>
    </source>
</evidence>
<evidence type="ECO:0000256" key="12">
    <source>
        <dbReference type="SAM" id="SignalP"/>
    </source>
</evidence>
<keyword evidence="11" id="KW-0325">Glycoprotein</keyword>
<feature type="domain" description="Disease resistance R13L4/SHOC-2-like LRR" evidence="14">
    <location>
        <begin position="273"/>
        <end position="447"/>
    </location>
</feature>
<evidence type="ECO:0008006" key="17">
    <source>
        <dbReference type="Google" id="ProtNLM"/>
    </source>
</evidence>
<keyword evidence="7" id="KW-0677">Repeat</keyword>
<reference evidence="15 16" key="1">
    <citation type="journal article" date="2021" name="Commun. Biol.">
        <title>The genome of Shorea leprosula (Dipterocarpaceae) highlights the ecological relevance of drought in aseasonal tropical rainforests.</title>
        <authorList>
            <person name="Ng K.K.S."/>
            <person name="Kobayashi M.J."/>
            <person name="Fawcett J.A."/>
            <person name="Hatakeyama M."/>
            <person name="Paape T."/>
            <person name="Ng C.H."/>
            <person name="Ang C.C."/>
            <person name="Tnah L.H."/>
            <person name="Lee C.T."/>
            <person name="Nishiyama T."/>
            <person name="Sese J."/>
            <person name="O'Brien M.J."/>
            <person name="Copetti D."/>
            <person name="Mohd Noor M.I."/>
            <person name="Ong R.C."/>
            <person name="Putra M."/>
            <person name="Sireger I.Z."/>
            <person name="Indrioko S."/>
            <person name="Kosugi Y."/>
            <person name="Izuno A."/>
            <person name="Isagi Y."/>
            <person name="Lee S.L."/>
            <person name="Shimizu K.K."/>
        </authorList>
    </citation>
    <scope>NUCLEOTIDE SEQUENCE [LARGE SCALE GENOMIC DNA]</scope>
    <source>
        <strain evidence="15">214</strain>
    </source>
</reference>
<dbReference type="FunFam" id="3.80.10.10:FF:000383">
    <property type="entry name" value="Leucine-rich repeat receptor protein kinase EMS1"/>
    <property type="match status" value="1"/>
</dbReference>
<dbReference type="SUPFAM" id="SSF52058">
    <property type="entry name" value="L domain-like"/>
    <property type="match status" value="3"/>
</dbReference>
<dbReference type="PANTHER" id="PTHR48052">
    <property type="entry name" value="UNNAMED PRODUCT"/>
    <property type="match status" value="1"/>
</dbReference>
<keyword evidence="8" id="KW-1133">Transmembrane helix</keyword>
<comment type="subcellular location">
    <subcellularLocation>
        <location evidence="1">Cell membrane</location>
        <topology evidence="1">Single-pass type I membrane protein</topology>
    </subcellularLocation>
</comment>
<dbReference type="InterPro" id="IPR055414">
    <property type="entry name" value="LRR_R13L4/SHOC2-like"/>
</dbReference>
<evidence type="ECO:0000256" key="8">
    <source>
        <dbReference type="ARBA" id="ARBA00022989"/>
    </source>
</evidence>
<keyword evidence="6 12" id="KW-0732">Signal</keyword>
<dbReference type="SUPFAM" id="SSF52047">
    <property type="entry name" value="RNI-like"/>
    <property type="match status" value="1"/>
</dbReference>
<accession>A0AAV5I1C7</accession>
<dbReference type="SMART" id="SM00365">
    <property type="entry name" value="LRR_SD22"/>
    <property type="match status" value="11"/>
</dbReference>
<evidence type="ECO:0000256" key="5">
    <source>
        <dbReference type="ARBA" id="ARBA00022692"/>
    </source>
</evidence>
<name>A0AAV5I1C7_9ROSI</name>
<evidence type="ECO:0000256" key="10">
    <source>
        <dbReference type="ARBA" id="ARBA00023170"/>
    </source>
</evidence>
<dbReference type="InterPro" id="IPR001611">
    <property type="entry name" value="Leu-rich_rpt"/>
</dbReference>
<dbReference type="EMBL" id="BPVZ01000007">
    <property type="protein sequence ID" value="GKU93326.1"/>
    <property type="molecule type" value="Genomic_DNA"/>
</dbReference>
<dbReference type="Pfam" id="PF13516">
    <property type="entry name" value="LRR_6"/>
    <property type="match status" value="1"/>
</dbReference>
<organism evidence="15 16">
    <name type="scientific">Rubroshorea leprosula</name>
    <dbReference type="NCBI Taxonomy" id="152421"/>
    <lineage>
        <taxon>Eukaryota</taxon>
        <taxon>Viridiplantae</taxon>
        <taxon>Streptophyta</taxon>
        <taxon>Embryophyta</taxon>
        <taxon>Tracheophyta</taxon>
        <taxon>Spermatophyta</taxon>
        <taxon>Magnoliopsida</taxon>
        <taxon>eudicotyledons</taxon>
        <taxon>Gunneridae</taxon>
        <taxon>Pentapetalae</taxon>
        <taxon>rosids</taxon>
        <taxon>malvids</taxon>
        <taxon>Malvales</taxon>
        <taxon>Dipterocarpaceae</taxon>
        <taxon>Rubroshorea</taxon>
    </lineage>
</organism>
<dbReference type="PRINTS" id="PR00019">
    <property type="entry name" value="LEURICHRPT"/>
</dbReference>
<evidence type="ECO:0000256" key="11">
    <source>
        <dbReference type="ARBA" id="ARBA00023180"/>
    </source>
</evidence>
<keyword evidence="5" id="KW-0812">Transmembrane</keyword>
<dbReference type="Proteomes" id="UP001054252">
    <property type="component" value="Unassembled WGS sequence"/>
</dbReference>
<protein>
    <recommendedName>
        <fullName evidence="17">Leucine-rich repeat-containing N-terminal plant-type domain-containing protein</fullName>
    </recommendedName>
</protein>
<dbReference type="Gene3D" id="3.80.10.10">
    <property type="entry name" value="Ribonuclease Inhibitor"/>
    <property type="match status" value="5"/>
</dbReference>
<proteinExistence type="inferred from homology"/>
<dbReference type="GO" id="GO:0005886">
    <property type="term" value="C:plasma membrane"/>
    <property type="evidence" value="ECO:0007669"/>
    <property type="project" value="UniProtKB-SubCell"/>
</dbReference>
<evidence type="ECO:0000256" key="2">
    <source>
        <dbReference type="ARBA" id="ARBA00009592"/>
    </source>
</evidence>
<dbReference type="PROSITE" id="PS51450">
    <property type="entry name" value="LRR"/>
    <property type="match status" value="5"/>
</dbReference>
<feature type="chain" id="PRO_5043585256" description="Leucine-rich repeat-containing N-terminal plant-type domain-containing protein" evidence="12">
    <location>
        <begin position="25"/>
        <end position="1158"/>
    </location>
</feature>
<keyword evidence="16" id="KW-1185">Reference proteome</keyword>
<keyword evidence="9" id="KW-0472">Membrane</keyword>
<keyword evidence="4" id="KW-0433">Leucine-rich repeat</keyword>
<keyword evidence="3" id="KW-1003">Cell membrane</keyword>
<dbReference type="Pfam" id="PF13855">
    <property type="entry name" value="LRR_8"/>
    <property type="match status" value="4"/>
</dbReference>